<dbReference type="Pfam" id="PF05380">
    <property type="entry name" value="Peptidase_A17"/>
    <property type="match status" value="1"/>
</dbReference>
<feature type="transmembrane region" description="Helical" evidence="1">
    <location>
        <begin position="16"/>
        <end position="39"/>
    </location>
</feature>
<dbReference type="PANTHER" id="PTHR22955">
    <property type="entry name" value="RETROTRANSPOSON"/>
    <property type="match status" value="1"/>
</dbReference>
<keyword evidence="1" id="KW-0812">Transmembrane</keyword>
<proteinExistence type="predicted"/>
<evidence type="ECO:0000256" key="1">
    <source>
        <dbReference type="SAM" id="Phobius"/>
    </source>
</evidence>
<organism evidence="2 3">
    <name type="scientific">Popillia japonica</name>
    <name type="common">Japanese beetle</name>
    <dbReference type="NCBI Taxonomy" id="7064"/>
    <lineage>
        <taxon>Eukaryota</taxon>
        <taxon>Metazoa</taxon>
        <taxon>Ecdysozoa</taxon>
        <taxon>Arthropoda</taxon>
        <taxon>Hexapoda</taxon>
        <taxon>Insecta</taxon>
        <taxon>Pterygota</taxon>
        <taxon>Neoptera</taxon>
        <taxon>Endopterygota</taxon>
        <taxon>Coleoptera</taxon>
        <taxon>Polyphaga</taxon>
        <taxon>Scarabaeiformia</taxon>
        <taxon>Scarabaeidae</taxon>
        <taxon>Rutelinae</taxon>
        <taxon>Popillia</taxon>
    </lineage>
</organism>
<evidence type="ECO:0000313" key="2">
    <source>
        <dbReference type="EMBL" id="KAK9675274.1"/>
    </source>
</evidence>
<protein>
    <submittedName>
        <fullName evidence="2">Pao retrotransposon peptidase</fullName>
    </submittedName>
</protein>
<gene>
    <name evidence="2" type="ORF">QE152_g40485</name>
</gene>
<dbReference type="Proteomes" id="UP001458880">
    <property type="component" value="Unassembled WGS sequence"/>
</dbReference>
<dbReference type="AlphaFoldDB" id="A0AAW1HG88"/>
<keyword evidence="1" id="KW-1133">Transmembrane helix</keyword>
<feature type="transmembrane region" description="Helical" evidence="1">
    <location>
        <begin position="66"/>
        <end position="84"/>
    </location>
</feature>
<comment type="caution">
    <text evidence="2">The sequence shown here is derived from an EMBL/GenBank/DDBJ whole genome shotgun (WGS) entry which is preliminary data.</text>
</comment>
<feature type="non-terminal residue" evidence="2">
    <location>
        <position position="1"/>
    </location>
</feature>
<keyword evidence="1" id="KW-0472">Membrane</keyword>
<dbReference type="InterPro" id="IPR008042">
    <property type="entry name" value="Retrotrans_Pao"/>
</dbReference>
<keyword evidence="3" id="KW-1185">Reference proteome</keyword>
<evidence type="ECO:0000313" key="3">
    <source>
        <dbReference type="Proteomes" id="UP001458880"/>
    </source>
</evidence>
<name>A0AAW1HG88_POPJA</name>
<dbReference type="EMBL" id="JASPKY010001188">
    <property type="protein sequence ID" value="KAK9675274.1"/>
    <property type="molecule type" value="Genomic_DNA"/>
</dbReference>
<reference evidence="2 3" key="1">
    <citation type="journal article" date="2024" name="BMC Genomics">
        <title>De novo assembly and annotation of Popillia japonica's genome with initial clues to its potential as an invasive pest.</title>
        <authorList>
            <person name="Cucini C."/>
            <person name="Boschi S."/>
            <person name="Funari R."/>
            <person name="Cardaioli E."/>
            <person name="Iannotti N."/>
            <person name="Marturano G."/>
            <person name="Paoli F."/>
            <person name="Bruttini M."/>
            <person name="Carapelli A."/>
            <person name="Frati F."/>
            <person name="Nardi F."/>
        </authorList>
    </citation>
    <scope>NUCLEOTIDE SEQUENCE [LARGE SCALE GENOMIC DNA]</scope>
    <source>
        <strain evidence="2">DMR45628</strain>
    </source>
</reference>
<sequence>AGDCSFGLLVARPIQLFMFCAVYGPGALILLICYGYIYFVARGHARAILEVRHSLHGAGLSGPPRYGLALAITTGMFLALWIPFQCRSQGLVSPVTIRAKLIMQYLWQYQIDWDEELPDPIRSSWQEFHAQLSALNNIKTARQVCENFRVTFGKRRFWCDSTIALAWIRTESVNWKTFVANRVAEVRESSLPEEWKHIPSALNPADIVSRGASPEQLSQTTLWWHGPEFLKHNEELWPEQHPIVSTSDSEAERKKPIPMSFTTVSEFNIFDVSRQNLAILFLKWAICQKPE</sequence>
<dbReference type="PANTHER" id="PTHR22955:SF77">
    <property type="entry name" value="ASPARTIC PUTATIVE DOMAIN-CONTAINING PROTEIN-RELATED"/>
    <property type="match status" value="1"/>
</dbReference>
<accession>A0AAW1HG88</accession>